<organism evidence="2 3">
    <name type="scientific">Paraburkholderia youngii</name>
    <dbReference type="NCBI Taxonomy" id="2782701"/>
    <lineage>
        <taxon>Bacteria</taxon>
        <taxon>Pseudomonadati</taxon>
        <taxon>Pseudomonadota</taxon>
        <taxon>Betaproteobacteria</taxon>
        <taxon>Burkholderiales</taxon>
        <taxon>Burkholderiaceae</taxon>
        <taxon>Paraburkholderia</taxon>
    </lineage>
</organism>
<accession>A0A7Y6KAI8</accession>
<comment type="caution">
    <text evidence="2">The sequence shown here is derived from an EMBL/GenBank/DDBJ whole genome shotgun (WGS) entry which is preliminary data.</text>
</comment>
<gene>
    <name evidence="2" type="ORF">G5S42_43605</name>
</gene>
<evidence type="ECO:0000256" key="1">
    <source>
        <dbReference type="SAM" id="Phobius"/>
    </source>
</evidence>
<feature type="transmembrane region" description="Helical" evidence="1">
    <location>
        <begin position="122"/>
        <end position="142"/>
    </location>
</feature>
<keyword evidence="1" id="KW-1133">Transmembrane helix</keyword>
<dbReference type="AlphaFoldDB" id="A0A7Y6KAI8"/>
<keyword evidence="1" id="KW-0812">Transmembrane</keyword>
<keyword evidence="1" id="KW-0472">Membrane</keyword>
<dbReference type="EMBL" id="JAALDK010000004">
    <property type="protein sequence ID" value="NUY06208.1"/>
    <property type="molecule type" value="Genomic_DNA"/>
</dbReference>
<protein>
    <submittedName>
        <fullName evidence="2">Uncharacterized protein</fullName>
    </submittedName>
</protein>
<reference evidence="2 3" key="1">
    <citation type="submission" date="2020-02" db="EMBL/GenBank/DDBJ databases">
        <title>Paraburkholderia simonii sp. nov. and Paraburkholderia youngii sp. nov. Brazilian and Mexican Mimosa-associated rhizobia.</title>
        <authorList>
            <person name="Mavima L."/>
            <person name="Beukes C.W."/>
            <person name="Chan W.Y."/>
            <person name="Palmer M."/>
            <person name="De Meyer S.E."/>
            <person name="James E.K."/>
            <person name="Venter S.N."/>
            <person name="Steenkamp E.T."/>
        </authorList>
    </citation>
    <scope>NUCLEOTIDE SEQUENCE [LARGE SCALE GENOMIC DNA]</scope>
    <source>
        <strain evidence="2 3">JPY169</strain>
    </source>
</reference>
<proteinExistence type="predicted"/>
<sequence>MPELVYNRQLTKDVGKSQISNWRSPMTPQKPSTPVGKMFIRCAQSAVAGAAASYAADHYVVVSVLQSLARAVLHHEELVGPEVGKRLLMVLAVAALLFAASVASERRRNAFLDAVASRGRRLAGWLMAGAAAKVCFLSGALAGFRGQGWLAGLMTLAMYGVALLCAKHLQPRWSMTKGSKQGHTSTSRTRKSLTRFETILMSVE</sequence>
<name>A0A7Y6KAI8_9BURK</name>
<feature type="transmembrane region" description="Helical" evidence="1">
    <location>
        <begin position="148"/>
        <end position="166"/>
    </location>
</feature>
<evidence type="ECO:0000313" key="2">
    <source>
        <dbReference type="EMBL" id="NUY06208.1"/>
    </source>
</evidence>
<evidence type="ECO:0000313" key="3">
    <source>
        <dbReference type="Proteomes" id="UP000594380"/>
    </source>
</evidence>
<dbReference type="Proteomes" id="UP000594380">
    <property type="component" value="Unassembled WGS sequence"/>
</dbReference>
<feature type="transmembrane region" description="Helical" evidence="1">
    <location>
        <begin position="83"/>
        <end position="102"/>
    </location>
</feature>